<comment type="subcellular location">
    <subcellularLocation>
        <location evidence="1">Cell outer membrane</location>
    </subcellularLocation>
</comment>
<keyword evidence="3" id="KW-0732">Signal</keyword>
<dbReference type="Pfam" id="PF14322">
    <property type="entry name" value="SusD-like_3"/>
    <property type="match status" value="1"/>
</dbReference>
<evidence type="ECO:0000256" key="2">
    <source>
        <dbReference type="ARBA" id="ARBA00006275"/>
    </source>
</evidence>
<dbReference type="Proteomes" id="UP000248987">
    <property type="component" value="Unassembled WGS sequence"/>
</dbReference>
<evidence type="ECO:0000313" key="9">
    <source>
        <dbReference type="Proteomes" id="UP000248987"/>
    </source>
</evidence>
<keyword evidence="5" id="KW-0998">Cell outer membrane</keyword>
<dbReference type="GO" id="GO:0009279">
    <property type="term" value="C:cell outer membrane"/>
    <property type="evidence" value="ECO:0007669"/>
    <property type="project" value="UniProtKB-SubCell"/>
</dbReference>
<evidence type="ECO:0000256" key="1">
    <source>
        <dbReference type="ARBA" id="ARBA00004442"/>
    </source>
</evidence>
<protein>
    <submittedName>
        <fullName evidence="8">Putative outer membrane starch-binding protein</fullName>
    </submittedName>
</protein>
<dbReference type="PROSITE" id="PS51257">
    <property type="entry name" value="PROKAR_LIPOPROTEIN"/>
    <property type="match status" value="1"/>
</dbReference>
<proteinExistence type="inferred from homology"/>
<dbReference type="InterPro" id="IPR011990">
    <property type="entry name" value="TPR-like_helical_dom_sf"/>
</dbReference>
<accession>A0A1A7R5I6</accession>
<comment type="caution">
    <text evidence="8">The sequence shown here is derived from an EMBL/GenBank/DDBJ whole genome shotgun (WGS) entry which is preliminary data.</text>
</comment>
<dbReference type="AlphaFoldDB" id="A0A1A7R5I6"/>
<comment type="similarity">
    <text evidence="2">Belongs to the SusD family.</text>
</comment>
<dbReference type="EMBL" id="QLLQ01000008">
    <property type="protein sequence ID" value="RAJ22824.1"/>
    <property type="molecule type" value="Genomic_DNA"/>
</dbReference>
<dbReference type="RefSeq" id="WP_066430597.1">
    <property type="nucleotide sequence ID" value="NZ_LZRN01000004.1"/>
</dbReference>
<feature type="domain" description="SusD-like N-terminal" evidence="7">
    <location>
        <begin position="88"/>
        <end position="218"/>
    </location>
</feature>
<organism evidence="8 9">
    <name type="scientific">Gelidibacter algens</name>
    <dbReference type="NCBI Taxonomy" id="49280"/>
    <lineage>
        <taxon>Bacteria</taxon>
        <taxon>Pseudomonadati</taxon>
        <taxon>Bacteroidota</taxon>
        <taxon>Flavobacteriia</taxon>
        <taxon>Flavobacteriales</taxon>
        <taxon>Flavobacteriaceae</taxon>
        <taxon>Gelidibacter</taxon>
    </lineage>
</organism>
<evidence type="ECO:0000256" key="3">
    <source>
        <dbReference type="ARBA" id="ARBA00022729"/>
    </source>
</evidence>
<name>A0A1A7R5I6_9FLAO</name>
<dbReference type="OrthoDB" id="5694214at2"/>
<keyword evidence="9" id="KW-1185">Reference proteome</keyword>
<evidence type="ECO:0000256" key="5">
    <source>
        <dbReference type="ARBA" id="ARBA00023237"/>
    </source>
</evidence>
<dbReference type="Pfam" id="PF07980">
    <property type="entry name" value="SusD_RagB"/>
    <property type="match status" value="1"/>
</dbReference>
<sequence length="507" mass="56287">MKNTIKWLFVSVLFAGLSCTNLEIEPTDSFFDPSLSSEFSGVNPAASLDGLYSAMRGQIEDQANFYALAEVSSDELLVPTRGIDWGDNGVWRNLHDHNWDAVHSYVKNTWNNLNQNIFNATLIIDSRSGGSPQQVAEAKFLRAFNTYWLTDFYGQAPFRTPDEGPDVNPSVKTRAEAFEFAVQDLMEALPDLPASGPGASLNRASKASAHYLLAKLYLNKFIFLGTSPDAADMNKVIEYVDAISAQGFALEGGYFDLFTEAVDSETIFFTTSSVGNRIWNTLHYKQNAPGNDGGGWNGFTTLSEFYDLFEGDPNSNELGSGQEERRGFVPTDGSHFGIGYGFLVGQQYDETGTAMTDRTGNPLVFTKELPGLLGNNERTGIRVIKYHPENGSFANHEVVFRYADAHLMKAEAILRGGASGSTPLQLVNQLRTLRLASPMTTVTEQSLLDERGRELYGEFWRRNDQIRFGKFSEPWQYKTNTDAFRVLYPIPSTALISNPNLVQNPGY</sequence>
<keyword evidence="4" id="KW-0472">Membrane</keyword>
<gene>
    <name evidence="8" type="ORF">LX77_02381</name>
</gene>
<evidence type="ECO:0000259" key="6">
    <source>
        <dbReference type="Pfam" id="PF07980"/>
    </source>
</evidence>
<feature type="domain" description="RagB/SusD" evidence="6">
    <location>
        <begin position="265"/>
        <end position="507"/>
    </location>
</feature>
<evidence type="ECO:0000313" key="8">
    <source>
        <dbReference type="EMBL" id="RAJ22824.1"/>
    </source>
</evidence>
<reference evidence="8 9" key="1">
    <citation type="submission" date="2018-06" db="EMBL/GenBank/DDBJ databases">
        <title>Genomic Encyclopedia of Archaeal and Bacterial Type Strains, Phase II (KMG-II): from individual species to whole genera.</title>
        <authorList>
            <person name="Goeker M."/>
        </authorList>
    </citation>
    <scope>NUCLEOTIDE SEQUENCE [LARGE SCALE GENOMIC DNA]</scope>
    <source>
        <strain evidence="8 9">DSM 12408</strain>
    </source>
</reference>
<dbReference type="InterPro" id="IPR012944">
    <property type="entry name" value="SusD_RagB_dom"/>
</dbReference>
<dbReference type="SUPFAM" id="SSF48452">
    <property type="entry name" value="TPR-like"/>
    <property type="match status" value="1"/>
</dbReference>
<evidence type="ECO:0000256" key="4">
    <source>
        <dbReference type="ARBA" id="ARBA00023136"/>
    </source>
</evidence>
<dbReference type="InterPro" id="IPR033985">
    <property type="entry name" value="SusD-like_N"/>
</dbReference>
<evidence type="ECO:0000259" key="7">
    <source>
        <dbReference type="Pfam" id="PF14322"/>
    </source>
</evidence>
<dbReference type="Gene3D" id="1.25.40.390">
    <property type="match status" value="1"/>
</dbReference>
<dbReference type="STRING" id="49280.A9996_02675"/>